<comment type="caution">
    <text evidence="2">The sequence shown here is derived from an EMBL/GenBank/DDBJ whole genome shotgun (WGS) entry which is preliminary data.</text>
</comment>
<dbReference type="Pfam" id="PF02502">
    <property type="entry name" value="LacAB_rpiB"/>
    <property type="match status" value="1"/>
</dbReference>
<dbReference type="InterPro" id="IPR003500">
    <property type="entry name" value="RpiB_LacA_LacB"/>
</dbReference>
<evidence type="ECO:0000313" key="2">
    <source>
        <dbReference type="EMBL" id="MAG22403.1"/>
    </source>
</evidence>
<gene>
    <name evidence="2" type="primary">rpiB</name>
    <name evidence="2" type="ORF">CL943_03830</name>
</gene>
<dbReference type="AlphaFoldDB" id="A0A2D6M1V3"/>
<dbReference type="GO" id="GO:0009052">
    <property type="term" value="P:pentose-phosphate shunt, non-oxidative branch"/>
    <property type="evidence" value="ECO:0007669"/>
    <property type="project" value="TreeGrafter"/>
</dbReference>
<organism evidence="2 3">
    <name type="scientific">Candidatus Iainarchaeum sp</name>
    <dbReference type="NCBI Taxonomy" id="3101447"/>
    <lineage>
        <taxon>Archaea</taxon>
        <taxon>Candidatus Iainarchaeota</taxon>
        <taxon>Candidatus Iainarchaeia</taxon>
        <taxon>Candidatus Iainarchaeales</taxon>
        <taxon>Candidatus Iainarchaeaceae</taxon>
        <taxon>Candidatus Iainarchaeum</taxon>
    </lineage>
</organism>
<dbReference type="GO" id="GO:0004751">
    <property type="term" value="F:ribose-5-phosphate isomerase activity"/>
    <property type="evidence" value="ECO:0007669"/>
    <property type="project" value="TreeGrafter"/>
</dbReference>
<dbReference type="GO" id="GO:0019316">
    <property type="term" value="P:D-allose catabolic process"/>
    <property type="evidence" value="ECO:0007669"/>
    <property type="project" value="TreeGrafter"/>
</dbReference>
<dbReference type="InterPro" id="IPR004785">
    <property type="entry name" value="RpiB"/>
</dbReference>
<protein>
    <submittedName>
        <fullName evidence="2">Ribose 5-phosphate isomerase B</fullName>
    </submittedName>
</protein>
<proteinExistence type="predicted"/>
<dbReference type="NCBIfam" id="TIGR00689">
    <property type="entry name" value="rpiB_lacA_lacB"/>
    <property type="match status" value="1"/>
</dbReference>
<keyword evidence="1 2" id="KW-0413">Isomerase</keyword>
<dbReference type="PANTHER" id="PTHR30345:SF0">
    <property type="entry name" value="DNA DAMAGE-REPAIR_TOLERATION PROTEIN DRT102"/>
    <property type="match status" value="1"/>
</dbReference>
<evidence type="ECO:0000256" key="1">
    <source>
        <dbReference type="ARBA" id="ARBA00023235"/>
    </source>
</evidence>
<sequence length="148" mass="16518">MKIILGADHAGFALKERVKKYLDRKGIAFEDLGTHSKKSTDYPDYAFKVAKKVVRAKGSRGILICGTGTGMVIAANKIKGVRAVASTDNYSAKMSRNDNDTNILGLRGRFSSWEKTRKLISVWINTPFSGKKRHKRRINKMDRRGTSA</sequence>
<dbReference type="NCBIfam" id="NF004051">
    <property type="entry name" value="PRK05571.1"/>
    <property type="match status" value="1"/>
</dbReference>
<dbReference type="NCBIfam" id="TIGR01120">
    <property type="entry name" value="rpiB"/>
    <property type="match status" value="1"/>
</dbReference>
<dbReference type="Gene3D" id="3.40.1400.10">
    <property type="entry name" value="Sugar-phosphate isomerase, RpiB/LacA/LacB"/>
    <property type="match status" value="1"/>
</dbReference>
<dbReference type="EMBL" id="NZBU01000012">
    <property type="protein sequence ID" value="MAG22403.1"/>
    <property type="molecule type" value="Genomic_DNA"/>
</dbReference>
<dbReference type="SUPFAM" id="SSF89623">
    <property type="entry name" value="Ribose/Galactose isomerase RpiB/AlsB"/>
    <property type="match status" value="1"/>
</dbReference>
<dbReference type="InterPro" id="IPR036569">
    <property type="entry name" value="RpiB_LacA_LacB_sf"/>
</dbReference>
<dbReference type="Proteomes" id="UP000226592">
    <property type="component" value="Unassembled WGS sequence"/>
</dbReference>
<accession>A0A2D6M1V3</accession>
<name>A0A2D6M1V3_9ARCH</name>
<dbReference type="PANTHER" id="PTHR30345">
    <property type="entry name" value="RIBOSE-5-PHOSPHATE ISOMERASE B"/>
    <property type="match status" value="1"/>
</dbReference>
<reference evidence="3" key="1">
    <citation type="submission" date="2017-09" db="EMBL/GenBank/DDBJ databases">
        <title>The Reconstruction of 2,631 Draft Metagenome-Assembled Genomes from the Global Oceans.</title>
        <authorList>
            <person name="Tully B.J."/>
            <person name="Graham E.D."/>
            <person name="Heidelberg J.F."/>
        </authorList>
    </citation>
    <scope>NUCLEOTIDE SEQUENCE [LARGE SCALE GENOMIC DNA]</scope>
</reference>
<dbReference type="PIRSF" id="PIRSF005384">
    <property type="entry name" value="RpiB_LacA_B"/>
    <property type="match status" value="1"/>
</dbReference>
<evidence type="ECO:0000313" key="3">
    <source>
        <dbReference type="Proteomes" id="UP000226592"/>
    </source>
</evidence>